<keyword evidence="3 5" id="KW-1133">Transmembrane helix</keyword>
<evidence type="ECO:0000256" key="1">
    <source>
        <dbReference type="ARBA" id="ARBA00004141"/>
    </source>
</evidence>
<dbReference type="Pfam" id="PF04479">
    <property type="entry name" value="RTA1"/>
    <property type="match status" value="1"/>
</dbReference>
<feature type="transmembrane region" description="Helical" evidence="5">
    <location>
        <begin position="126"/>
        <end position="144"/>
    </location>
</feature>
<keyword evidence="2 5" id="KW-0812">Transmembrane</keyword>
<keyword evidence="7" id="KW-1185">Reference proteome</keyword>
<feature type="transmembrane region" description="Helical" evidence="5">
    <location>
        <begin position="245"/>
        <end position="263"/>
    </location>
</feature>
<evidence type="ECO:0000313" key="7">
    <source>
        <dbReference type="Proteomes" id="UP000240493"/>
    </source>
</evidence>
<dbReference type="InterPro" id="IPR007568">
    <property type="entry name" value="RTA1"/>
</dbReference>
<feature type="transmembrane region" description="Helical" evidence="5">
    <location>
        <begin position="85"/>
        <end position="105"/>
    </location>
</feature>
<dbReference type="STRING" id="1042311.A0A2T3YQJ7"/>
<feature type="transmembrane region" description="Helical" evidence="5">
    <location>
        <begin position="164"/>
        <end position="188"/>
    </location>
</feature>
<dbReference type="Proteomes" id="UP000240493">
    <property type="component" value="Unassembled WGS sequence"/>
</dbReference>
<feature type="transmembrane region" description="Helical" evidence="5">
    <location>
        <begin position="208"/>
        <end position="225"/>
    </location>
</feature>
<accession>A0A2T3YQJ7</accession>
<feature type="transmembrane region" description="Helical" evidence="5">
    <location>
        <begin position="25"/>
        <end position="43"/>
    </location>
</feature>
<dbReference type="EMBL" id="KZ679293">
    <property type="protein sequence ID" value="PTB34843.1"/>
    <property type="molecule type" value="Genomic_DNA"/>
</dbReference>
<keyword evidence="4 5" id="KW-0472">Membrane</keyword>
<gene>
    <name evidence="6" type="ORF">M441DRAFT_154752</name>
</gene>
<evidence type="ECO:0000256" key="5">
    <source>
        <dbReference type="SAM" id="Phobius"/>
    </source>
</evidence>
<evidence type="ECO:0000313" key="6">
    <source>
        <dbReference type="EMBL" id="PTB34843.1"/>
    </source>
</evidence>
<dbReference type="AlphaFoldDB" id="A0A2T3YQJ7"/>
<proteinExistence type="predicted"/>
<evidence type="ECO:0008006" key="8">
    <source>
        <dbReference type="Google" id="ProtNLM"/>
    </source>
</evidence>
<dbReference type="PANTHER" id="PTHR31465:SF35">
    <property type="entry name" value="RTA1 DOMAIN PROTEIN-RELATED"/>
    <property type="match status" value="1"/>
</dbReference>
<sequence>MSSSASSDSSSAGGFSLYHYYPNKGAASAFVALFIISALAHLYKLSRYRVWYFLPFITGLIFEAVGYLGRNISAGESPNWRTGPYVLQSLTLLLGPTLLAASIYMTLGRLIRLLHADMYSLIRTTWLTKVFLFGDVSSFFIQSAGGGMLANAKTKSSIDLGENIITGGLIFQVIFFGFFMVVACVFHWRIIRAPTPTSLTIAVPWQRFLFVLYAASILIMVRSVFRVAEFSGGFSGPLQSSETYIYIFDATLMFITSGLFIICHPGRIMVSESKGSIPLSDSVSYSYTETYP</sequence>
<dbReference type="PANTHER" id="PTHR31465">
    <property type="entry name" value="PROTEIN RTA1-RELATED"/>
    <property type="match status" value="1"/>
</dbReference>
<reference evidence="6 7" key="1">
    <citation type="submission" date="2016-07" db="EMBL/GenBank/DDBJ databases">
        <title>Multiple horizontal gene transfer events from other fungi enriched the ability of initially mycotrophic Trichoderma (Ascomycota) to feed on dead plant biomass.</title>
        <authorList>
            <consortium name="DOE Joint Genome Institute"/>
            <person name="Aerts A."/>
            <person name="Atanasova L."/>
            <person name="Chenthamara K."/>
            <person name="Zhang J."/>
            <person name="Grujic M."/>
            <person name="Henrissat B."/>
            <person name="Kuo A."/>
            <person name="Salamov A."/>
            <person name="Lipzen A."/>
            <person name="Labutti K."/>
            <person name="Barry K."/>
            <person name="Miao Y."/>
            <person name="Rahimi M.J."/>
            <person name="Shen Q."/>
            <person name="Grigoriev I.V."/>
            <person name="Kubicek C.P."/>
            <person name="Druzhinina I.S."/>
        </authorList>
    </citation>
    <scope>NUCLEOTIDE SEQUENCE [LARGE SCALE GENOMIC DNA]</scope>
    <source>
        <strain evidence="6 7">CBS 433.97</strain>
    </source>
</reference>
<comment type="subcellular location">
    <subcellularLocation>
        <location evidence="1">Membrane</location>
        <topology evidence="1">Multi-pass membrane protein</topology>
    </subcellularLocation>
</comment>
<feature type="transmembrane region" description="Helical" evidence="5">
    <location>
        <begin position="50"/>
        <end position="69"/>
    </location>
</feature>
<protein>
    <recommendedName>
        <fullName evidence="8">RTA1 like protein</fullName>
    </recommendedName>
</protein>
<organism evidence="6 7">
    <name type="scientific">Trichoderma asperellum (strain ATCC 204424 / CBS 433.97 / NBRC 101777)</name>
    <dbReference type="NCBI Taxonomy" id="1042311"/>
    <lineage>
        <taxon>Eukaryota</taxon>
        <taxon>Fungi</taxon>
        <taxon>Dikarya</taxon>
        <taxon>Ascomycota</taxon>
        <taxon>Pezizomycotina</taxon>
        <taxon>Sordariomycetes</taxon>
        <taxon>Hypocreomycetidae</taxon>
        <taxon>Hypocreales</taxon>
        <taxon>Hypocreaceae</taxon>
        <taxon>Trichoderma</taxon>
    </lineage>
</organism>
<evidence type="ECO:0000256" key="3">
    <source>
        <dbReference type="ARBA" id="ARBA00022989"/>
    </source>
</evidence>
<evidence type="ECO:0000256" key="4">
    <source>
        <dbReference type="ARBA" id="ARBA00023136"/>
    </source>
</evidence>
<evidence type="ECO:0000256" key="2">
    <source>
        <dbReference type="ARBA" id="ARBA00022692"/>
    </source>
</evidence>
<dbReference type="OrthoDB" id="4892755at2759"/>
<name>A0A2T3YQJ7_TRIA4</name>
<dbReference type="GO" id="GO:0016020">
    <property type="term" value="C:membrane"/>
    <property type="evidence" value="ECO:0007669"/>
    <property type="project" value="UniProtKB-SubCell"/>
</dbReference>